<reference evidence="2" key="1">
    <citation type="submission" date="2023-08" db="EMBL/GenBank/DDBJ databases">
        <title>Black Yeasts Isolated from many extreme environments.</title>
        <authorList>
            <person name="Coleine C."/>
            <person name="Stajich J.E."/>
            <person name="Selbmann L."/>
        </authorList>
    </citation>
    <scope>NUCLEOTIDE SEQUENCE</scope>
    <source>
        <strain evidence="2">CCFEE 5810</strain>
    </source>
</reference>
<dbReference type="SUPFAM" id="SSF54909">
    <property type="entry name" value="Dimeric alpha+beta barrel"/>
    <property type="match status" value="1"/>
</dbReference>
<comment type="caution">
    <text evidence="2">The sequence shown here is derived from an EMBL/GenBank/DDBJ whole genome shotgun (WGS) entry which is preliminary data.</text>
</comment>
<dbReference type="InterPro" id="IPR011008">
    <property type="entry name" value="Dimeric_a/b-barrel"/>
</dbReference>
<accession>A0AAN7WDE0</accession>
<dbReference type="InterPro" id="IPR007138">
    <property type="entry name" value="ABM_dom"/>
</dbReference>
<evidence type="ECO:0000259" key="1">
    <source>
        <dbReference type="Pfam" id="PF03992"/>
    </source>
</evidence>
<name>A0AAN7WDE0_9PEZI</name>
<organism evidence="2 3">
    <name type="scientific">Elasticomyces elasticus</name>
    <dbReference type="NCBI Taxonomy" id="574655"/>
    <lineage>
        <taxon>Eukaryota</taxon>
        <taxon>Fungi</taxon>
        <taxon>Dikarya</taxon>
        <taxon>Ascomycota</taxon>
        <taxon>Pezizomycotina</taxon>
        <taxon>Dothideomycetes</taxon>
        <taxon>Dothideomycetidae</taxon>
        <taxon>Mycosphaerellales</taxon>
        <taxon>Teratosphaeriaceae</taxon>
        <taxon>Elasticomyces</taxon>
    </lineage>
</organism>
<dbReference type="Pfam" id="PF03992">
    <property type="entry name" value="ABM"/>
    <property type="match status" value="1"/>
</dbReference>
<evidence type="ECO:0000313" key="2">
    <source>
        <dbReference type="EMBL" id="KAK5707801.1"/>
    </source>
</evidence>
<protein>
    <recommendedName>
        <fullName evidence="1">ABM domain-containing protein</fullName>
    </recommendedName>
</protein>
<dbReference type="EMBL" id="JAVRQU010000001">
    <property type="protein sequence ID" value="KAK5707801.1"/>
    <property type="molecule type" value="Genomic_DNA"/>
</dbReference>
<sequence>MASAFPPVPETEFVVYGTITAHPEKADEAAKIIRKVSDVAATEEGILYYCITRDAEVRHKFHVFERYAGRKAFEDHGKQEGLQELLGSGVVAEFAPVILKL</sequence>
<feature type="domain" description="ABM" evidence="1">
    <location>
        <begin position="13"/>
        <end position="83"/>
    </location>
</feature>
<proteinExistence type="predicted"/>
<gene>
    <name evidence="2" type="ORF">LTR97_000339</name>
</gene>
<dbReference type="Gene3D" id="3.30.70.100">
    <property type="match status" value="1"/>
</dbReference>
<evidence type="ECO:0000313" key="3">
    <source>
        <dbReference type="Proteomes" id="UP001310594"/>
    </source>
</evidence>
<dbReference type="AlphaFoldDB" id="A0AAN7WDE0"/>
<dbReference type="Proteomes" id="UP001310594">
    <property type="component" value="Unassembled WGS sequence"/>
</dbReference>